<dbReference type="InterPro" id="IPR036291">
    <property type="entry name" value="NAD(P)-bd_dom_sf"/>
</dbReference>
<dbReference type="Proteomes" id="UP001203852">
    <property type="component" value="Unassembled WGS sequence"/>
</dbReference>
<organism evidence="2 3">
    <name type="scientific">Exophiala viscosa</name>
    <dbReference type="NCBI Taxonomy" id="2486360"/>
    <lineage>
        <taxon>Eukaryota</taxon>
        <taxon>Fungi</taxon>
        <taxon>Dikarya</taxon>
        <taxon>Ascomycota</taxon>
        <taxon>Pezizomycotina</taxon>
        <taxon>Eurotiomycetes</taxon>
        <taxon>Chaetothyriomycetidae</taxon>
        <taxon>Chaetothyriales</taxon>
        <taxon>Herpotrichiellaceae</taxon>
        <taxon>Exophiala</taxon>
    </lineage>
</organism>
<dbReference type="SUPFAM" id="SSF51735">
    <property type="entry name" value="NAD(P)-binding Rossmann-fold domains"/>
    <property type="match status" value="1"/>
</dbReference>
<protein>
    <recommendedName>
        <fullName evidence="1">NAD-dependent epimerase/dehydratase domain-containing protein</fullName>
    </recommendedName>
</protein>
<dbReference type="PANTHER" id="PTHR48079:SF6">
    <property type="entry name" value="NAD(P)-BINDING DOMAIN-CONTAINING PROTEIN-RELATED"/>
    <property type="match status" value="1"/>
</dbReference>
<keyword evidence="3" id="KW-1185">Reference proteome</keyword>
<accession>A0AAN6ICQ5</accession>
<dbReference type="GO" id="GO:0005737">
    <property type="term" value="C:cytoplasm"/>
    <property type="evidence" value="ECO:0007669"/>
    <property type="project" value="TreeGrafter"/>
</dbReference>
<gene>
    <name evidence="2" type="ORF">EDD36DRAFT_464782</name>
</gene>
<proteinExistence type="predicted"/>
<evidence type="ECO:0000313" key="2">
    <source>
        <dbReference type="EMBL" id="KAI1612623.1"/>
    </source>
</evidence>
<feature type="domain" description="NAD-dependent epimerase/dehydratase" evidence="1">
    <location>
        <begin position="5"/>
        <end position="235"/>
    </location>
</feature>
<comment type="caution">
    <text evidence="2">The sequence shown here is derived from an EMBL/GenBank/DDBJ whole genome shotgun (WGS) entry which is preliminary data.</text>
</comment>
<evidence type="ECO:0000313" key="3">
    <source>
        <dbReference type="Proteomes" id="UP001203852"/>
    </source>
</evidence>
<dbReference type="AlphaFoldDB" id="A0AAN6ICQ5"/>
<evidence type="ECO:0000259" key="1">
    <source>
        <dbReference type="Pfam" id="PF01370"/>
    </source>
</evidence>
<sequence>MAHRILLTGVSGYLGGTLLARWKSANLPPYEHLYALVRTVEQAQAVKRYGAEPLTFSLKDEAAIREAIVGKEIDVVFFLVDAFYSDAQVLLIKALGELKKSTGKDVHFLHTSGAKIFSSHAGAPTDQPLYDDDPNLYDVQKSQKPPVSLIKPAIDTNNTVIEQAEELGVRSYIFVPCIVYGEGEGFGNPVSIQTVAIVRAAQAVGRVYSVDPGRPSWPVCHVLDNTSLYLALLRQILLDKSPDSGKNGYYLASPGSIAWEDLYASIAASLAKRGVIADAKVEEATDEALTGMGAALGCPKELVPLQLGGHCTFTARHGEKLGWRAEYPASHILETADEETGLILQHPKYWKY</sequence>
<dbReference type="PANTHER" id="PTHR48079">
    <property type="entry name" value="PROTEIN YEEZ"/>
    <property type="match status" value="1"/>
</dbReference>
<dbReference type="EMBL" id="MU404354">
    <property type="protein sequence ID" value="KAI1612623.1"/>
    <property type="molecule type" value="Genomic_DNA"/>
</dbReference>
<dbReference type="InterPro" id="IPR051783">
    <property type="entry name" value="NAD(P)-dependent_oxidoreduct"/>
</dbReference>
<dbReference type="Pfam" id="PF01370">
    <property type="entry name" value="Epimerase"/>
    <property type="match status" value="1"/>
</dbReference>
<dbReference type="GO" id="GO:0004029">
    <property type="term" value="F:aldehyde dehydrogenase (NAD+) activity"/>
    <property type="evidence" value="ECO:0007669"/>
    <property type="project" value="TreeGrafter"/>
</dbReference>
<dbReference type="Gene3D" id="3.40.50.720">
    <property type="entry name" value="NAD(P)-binding Rossmann-like Domain"/>
    <property type="match status" value="1"/>
</dbReference>
<dbReference type="InterPro" id="IPR001509">
    <property type="entry name" value="Epimerase_deHydtase"/>
</dbReference>
<reference evidence="2" key="1">
    <citation type="journal article" date="2022" name="bioRxiv">
        <title>Deciphering the potential niche of two novel black yeast fungi from a biological soil crust based on their genomes, phenotypes, and melanin regulation.</title>
        <authorList>
            <consortium name="DOE Joint Genome Institute"/>
            <person name="Carr E.C."/>
            <person name="Barton Q."/>
            <person name="Grambo S."/>
            <person name="Sullivan M."/>
            <person name="Renfro C.M."/>
            <person name="Kuo A."/>
            <person name="Pangilinan J."/>
            <person name="Lipzen A."/>
            <person name="Keymanesh K."/>
            <person name="Savage E."/>
            <person name="Barry K."/>
            <person name="Grigoriev I.V."/>
            <person name="Riekhof W.R."/>
            <person name="Harris S.S."/>
        </authorList>
    </citation>
    <scope>NUCLEOTIDE SEQUENCE</scope>
    <source>
        <strain evidence="2">JF 03-4F</strain>
    </source>
</reference>
<name>A0AAN6ICQ5_9EURO</name>